<reference evidence="2" key="2">
    <citation type="submission" date="2020-05" db="UniProtKB">
        <authorList>
            <consortium name="EnsemblMetazoa"/>
        </authorList>
    </citation>
    <scope>IDENTIFICATION</scope>
    <source>
        <strain evidence="2">IAEA</strain>
    </source>
</reference>
<dbReference type="AlphaFoldDB" id="A0A1A9W5G9"/>
<dbReference type="EnsemblMetazoa" id="GBRI007012-RA">
    <property type="protein sequence ID" value="GBRI007012-PA"/>
    <property type="gene ID" value="GBRI007012"/>
</dbReference>
<keyword evidence="3" id="KW-1185">Reference proteome</keyword>
<keyword evidence="1" id="KW-1133">Transmembrane helix</keyword>
<dbReference type="VEuPathDB" id="VectorBase:GBRI007012"/>
<dbReference type="Proteomes" id="UP000091820">
    <property type="component" value="Unassembled WGS sequence"/>
</dbReference>
<evidence type="ECO:0000313" key="2">
    <source>
        <dbReference type="EnsemblMetazoa" id="GBRI007012-PA"/>
    </source>
</evidence>
<organism evidence="2 3">
    <name type="scientific">Glossina brevipalpis</name>
    <dbReference type="NCBI Taxonomy" id="37001"/>
    <lineage>
        <taxon>Eukaryota</taxon>
        <taxon>Metazoa</taxon>
        <taxon>Ecdysozoa</taxon>
        <taxon>Arthropoda</taxon>
        <taxon>Hexapoda</taxon>
        <taxon>Insecta</taxon>
        <taxon>Pterygota</taxon>
        <taxon>Neoptera</taxon>
        <taxon>Endopterygota</taxon>
        <taxon>Diptera</taxon>
        <taxon>Brachycera</taxon>
        <taxon>Muscomorpha</taxon>
        <taxon>Hippoboscoidea</taxon>
        <taxon>Glossinidae</taxon>
        <taxon>Glossina</taxon>
    </lineage>
</organism>
<evidence type="ECO:0000313" key="3">
    <source>
        <dbReference type="Proteomes" id="UP000091820"/>
    </source>
</evidence>
<keyword evidence="1" id="KW-0812">Transmembrane</keyword>
<accession>A0A1A9W5G9</accession>
<sequence>MRKKKKHFVNVRPDVVINILDGSLGKGKDVDPLLIAIIKLLFLFLITNKTYFSILFNFNAGEYFNLMTKDLRDITTKRNCEKAANTYRGGQVCVLHNSTVGSGRLAALHRASSTSVPVTRLRHITRDIL</sequence>
<reference evidence="3" key="1">
    <citation type="submission" date="2014-03" db="EMBL/GenBank/DDBJ databases">
        <authorList>
            <person name="Aksoy S."/>
            <person name="Warren W."/>
            <person name="Wilson R.K."/>
        </authorList>
    </citation>
    <scope>NUCLEOTIDE SEQUENCE [LARGE SCALE GENOMIC DNA]</scope>
    <source>
        <strain evidence="3">IAEA</strain>
    </source>
</reference>
<protein>
    <submittedName>
        <fullName evidence="2">Uncharacterized protein</fullName>
    </submittedName>
</protein>
<evidence type="ECO:0000256" key="1">
    <source>
        <dbReference type="SAM" id="Phobius"/>
    </source>
</evidence>
<feature type="transmembrane region" description="Helical" evidence="1">
    <location>
        <begin position="33"/>
        <end position="56"/>
    </location>
</feature>
<proteinExistence type="predicted"/>
<keyword evidence="1" id="KW-0472">Membrane</keyword>
<name>A0A1A9W5G9_9MUSC</name>